<dbReference type="InterPro" id="IPR045584">
    <property type="entry name" value="Pilin-like"/>
</dbReference>
<evidence type="ECO:0000256" key="7">
    <source>
        <dbReference type="ARBA" id="ARBA00022989"/>
    </source>
</evidence>
<comment type="subcellular location">
    <subcellularLocation>
        <location evidence="1">Cell inner membrane</location>
        <topology evidence="1">Single-pass membrane protein</topology>
    </subcellularLocation>
</comment>
<dbReference type="Pfam" id="PF07963">
    <property type="entry name" value="N_methyl"/>
    <property type="match status" value="1"/>
</dbReference>
<keyword evidence="5" id="KW-0997">Cell inner membrane</keyword>
<feature type="domain" description="General secretion pathway GspH" evidence="11">
    <location>
        <begin position="45"/>
        <end position="147"/>
    </location>
</feature>
<evidence type="ECO:0000256" key="4">
    <source>
        <dbReference type="ARBA" id="ARBA00022481"/>
    </source>
</evidence>
<evidence type="ECO:0000259" key="11">
    <source>
        <dbReference type="Pfam" id="PF12019"/>
    </source>
</evidence>
<evidence type="ECO:0000313" key="12">
    <source>
        <dbReference type="EMBL" id="MBB4844777.1"/>
    </source>
</evidence>
<reference evidence="12 13" key="1">
    <citation type="submission" date="2020-08" db="EMBL/GenBank/DDBJ databases">
        <title>Functional genomics of gut bacteria from endangered species of beetles.</title>
        <authorList>
            <person name="Carlos-Shanley C."/>
        </authorList>
    </citation>
    <scope>NUCLEOTIDE SEQUENCE [LARGE SCALE GENOMIC DNA]</scope>
    <source>
        <strain evidence="12 13">S00239</strain>
    </source>
</reference>
<dbReference type="Proteomes" id="UP000562027">
    <property type="component" value="Unassembled WGS sequence"/>
</dbReference>
<dbReference type="SUPFAM" id="SSF54523">
    <property type="entry name" value="Pili subunits"/>
    <property type="match status" value="1"/>
</dbReference>
<dbReference type="InterPro" id="IPR012902">
    <property type="entry name" value="N_methyl_site"/>
</dbReference>
<evidence type="ECO:0000313" key="13">
    <source>
        <dbReference type="Proteomes" id="UP000562027"/>
    </source>
</evidence>
<dbReference type="PROSITE" id="PS00409">
    <property type="entry name" value="PROKAR_NTER_METHYL"/>
    <property type="match status" value="1"/>
</dbReference>
<keyword evidence="13" id="KW-1185">Reference proteome</keyword>
<comment type="similarity">
    <text evidence="9">Belongs to the GSP H family.</text>
</comment>
<dbReference type="AlphaFoldDB" id="A0A840LHP3"/>
<protein>
    <recommendedName>
        <fullName evidence="2">Type II secretion system protein H</fullName>
    </recommendedName>
    <alternativeName>
        <fullName evidence="10">General secretion pathway protein H</fullName>
    </alternativeName>
</protein>
<dbReference type="Gene3D" id="3.30.700.10">
    <property type="entry name" value="Glycoprotein, Type 4 Pilin"/>
    <property type="match status" value="1"/>
</dbReference>
<comment type="caution">
    <text evidence="12">The sequence shown here is derived from an EMBL/GenBank/DDBJ whole genome shotgun (WGS) entry which is preliminary data.</text>
</comment>
<gene>
    <name evidence="12" type="ORF">HNP55_003321</name>
</gene>
<keyword evidence="4" id="KW-0488">Methylation</keyword>
<keyword evidence="3" id="KW-1003">Cell membrane</keyword>
<dbReference type="GO" id="GO:0015627">
    <property type="term" value="C:type II protein secretion system complex"/>
    <property type="evidence" value="ECO:0007669"/>
    <property type="project" value="InterPro"/>
</dbReference>
<organism evidence="12 13">
    <name type="scientific">Roseateles oligotrophus</name>
    <dbReference type="NCBI Taxonomy" id="1769250"/>
    <lineage>
        <taxon>Bacteria</taxon>
        <taxon>Pseudomonadati</taxon>
        <taxon>Pseudomonadota</taxon>
        <taxon>Betaproteobacteria</taxon>
        <taxon>Burkholderiales</taxon>
        <taxon>Sphaerotilaceae</taxon>
        <taxon>Roseateles</taxon>
    </lineage>
</organism>
<evidence type="ECO:0000256" key="5">
    <source>
        <dbReference type="ARBA" id="ARBA00022519"/>
    </source>
</evidence>
<name>A0A840LHP3_9BURK</name>
<evidence type="ECO:0000256" key="10">
    <source>
        <dbReference type="ARBA" id="ARBA00030775"/>
    </source>
</evidence>
<proteinExistence type="inferred from homology"/>
<dbReference type="GO" id="GO:0005886">
    <property type="term" value="C:plasma membrane"/>
    <property type="evidence" value="ECO:0007669"/>
    <property type="project" value="UniProtKB-SubCell"/>
</dbReference>
<dbReference type="RefSeq" id="WP_184301668.1">
    <property type="nucleotide sequence ID" value="NZ_JACHLP010000006.1"/>
</dbReference>
<accession>A0A840LHP3</accession>
<evidence type="ECO:0000256" key="6">
    <source>
        <dbReference type="ARBA" id="ARBA00022692"/>
    </source>
</evidence>
<evidence type="ECO:0000256" key="9">
    <source>
        <dbReference type="ARBA" id="ARBA00025772"/>
    </source>
</evidence>
<evidence type="ECO:0000256" key="8">
    <source>
        <dbReference type="ARBA" id="ARBA00023136"/>
    </source>
</evidence>
<evidence type="ECO:0000256" key="1">
    <source>
        <dbReference type="ARBA" id="ARBA00004377"/>
    </source>
</evidence>
<dbReference type="GO" id="GO:0015628">
    <property type="term" value="P:protein secretion by the type II secretion system"/>
    <property type="evidence" value="ECO:0007669"/>
    <property type="project" value="InterPro"/>
</dbReference>
<keyword evidence="7" id="KW-1133">Transmembrane helix</keyword>
<dbReference type="InterPro" id="IPR022346">
    <property type="entry name" value="T2SS_GspH"/>
</dbReference>
<dbReference type="NCBIfam" id="TIGR02532">
    <property type="entry name" value="IV_pilin_GFxxxE"/>
    <property type="match status" value="1"/>
</dbReference>
<evidence type="ECO:0000256" key="3">
    <source>
        <dbReference type="ARBA" id="ARBA00022475"/>
    </source>
</evidence>
<dbReference type="EMBL" id="JACHLP010000006">
    <property type="protein sequence ID" value="MBB4844777.1"/>
    <property type="molecule type" value="Genomic_DNA"/>
</dbReference>
<evidence type="ECO:0000256" key="2">
    <source>
        <dbReference type="ARBA" id="ARBA00021549"/>
    </source>
</evidence>
<keyword evidence="8" id="KW-0472">Membrane</keyword>
<sequence>MKTWARGFTLIELMVAISLVGILLALVAPYLSTAIGNARARNVVSQFRQDFNWLRNQAVTGNRVVSLTLNADCSWQSLIDGVANASHSMSATELGNASSNIACTASNATVLPVTFNFSGQGFVAPAATFVFNGPNNQNWPVQILTSGTVVLTQGVQ</sequence>
<dbReference type="Pfam" id="PF12019">
    <property type="entry name" value="GspH"/>
    <property type="match status" value="1"/>
</dbReference>
<keyword evidence="6" id="KW-0812">Transmembrane</keyword>